<dbReference type="CDD" id="cd03251">
    <property type="entry name" value="ABCC_MsbA"/>
    <property type="match status" value="1"/>
</dbReference>
<dbReference type="SUPFAM" id="SSF52540">
    <property type="entry name" value="P-loop containing nucleoside triphosphate hydrolases"/>
    <property type="match status" value="1"/>
</dbReference>
<dbReference type="GO" id="GO:0005524">
    <property type="term" value="F:ATP binding"/>
    <property type="evidence" value="ECO:0007669"/>
    <property type="project" value="UniProtKB-KW"/>
</dbReference>
<evidence type="ECO:0000313" key="12">
    <source>
        <dbReference type="Proteomes" id="UP000033121"/>
    </source>
</evidence>
<evidence type="ECO:0000256" key="2">
    <source>
        <dbReference type="ARBA" id="ARBA00022448"/>
    </source>
</evidence>
<feature type="transmembrane region" description="Helical" evidence="8">
    <location>
        <begin position="85"/>
        <end position="108"/>
    </location>
</feature>
<feature type="domain" description="ABC transmembrane type-1" evidence="10">
    <location>
        <begin position="19"/>
        <end position="335"/>
    </location>
</feature>
<accession>A0A0E9MVF5</accession>
<dbReference type="GO" id="GO:0015421">
    <property type="term" value="F:ABC-type oligopeptide transporter activity"/>
    <property type="evidence" value="ECO:0007669"/>
    <property type="project" value="TreeGrafter"/>
</dbReference>
<dbReference type="Gene3D" id="3.40.50.300">
    <property type="entry name" value="P-loop containing nucleotide triphosphate hydrolases"/>
    <property type="match status" value="1"/>
</dbReference>
<dbReference type="FunFam" id="3.40.50.300:FF:000287">
    <property type="entry name" value="Multidrug ABC transporter ATP-binding protein"/>
    <property type="match status" value="1"/>
</dbReference>
<feature type="domain" description="ABC transporter" evidence="9">
    <location>
        <begin position="369"/>
        <end position="602"/>
    </location>
</feature>
<dbReference type="PANTHER" id="PTHR43394:SF1">
    <property type="entry name" value="ATP-BINDING CASSETTE SUB-FAMILY B MEMBER 10, MITOCHONDRIAL"/>
    <property type="match status" value="1"/>
</dbReference>
<dbReference type="PANTHER" id="PTHR43394">
    <property type="entry name" value="ATP-DEPENDENT PERMEASE MDL1, MITOCHONDRIAL"/>
    <property type="match status" value="1"/>
</dbReference>
<feature type="transmembrane region" description="Helical" evidence="8">
    <location>
        <begin position="177"/>
        <end position="206"/>
    </location>
</feature>
<dbReference type="InterPro" id="IPR003439">
    <property type="entry name" value="ABC_transporter-like_ATP-bd"/>
</dbReference>
<keyword evidence="2" id="KW-0813">Transport</keyword>
<reference evidence="11 12" key="1">
    <citation type="submission" date="2015-04" db="EMBL/GenBank/DDBJ databases">
        <title>Whole genome shotgun sequence of Flavihumibacter petaseus NBRC 106054.</title>
        <authorList>
            <person name="Miyazawa S."/>
            <person name="Hosoyama A."/>
            <person name="Hashimoto M."/>
            <person name="Noguchi M."/>
            <person name="Tsuchikane K."/>
            <person name="Ohji S."/>
            <person name="Yamazoe A."/>
            <person name="Ichikawa N."/>
            <person name="Kimura A."/>
            <person name="Fujita N."/>
        </authorList>
    </citation>
    <scope>NUCLEOTIDE SEQUENCE [LARGE SCALE GENOMIC DNA]</scope>
    <source>
        <strain evidence="11 12">NBRC 106054</strain>
    </source>
</reference>
<dbReference type="Pfam" id="PF00005">
    <property type="entry name" value="ABC_tran"/>
    <property type="match status" value="1"/>
</dbReference>
<evidence type="ECO:0000256" key="3">
    <source>
        <dbReference type="ARBA" id="ARBA00022692"/>
    </source>
</evidence>
<feature type="transmembrane region" description="Helical" evidence="8">
    <location>
        <begin position="128"/>
        <end position="144"/>
    </location>
</feature>
<comment type="subcellular location">
    <subcellularLocation>
        <location evidence="1">Cell membrane</location>
        <topology evidence="1">Multi-pass membrane protein</topology>
    </subcellularLocation>
</comment>
<keyword evidence="6 8" id="KW-1133">Transmembrane helix</keyword>
<dbReference type="Pfam" id="PF00664">
    <property type="entry name" value="ABC_membrane"/>
    <property type="match status" value="1"/>
</dbReference>
<feature type="transmembrane region" description="Helical" evidence="8">
    <location>
        <begin position="274"/>
        <end position="295"/>
    </location>
</feature>
<dbReference type="CDD" id="cd18552">
    <property type="entry name" value="ABC_6TM_MsbA_like"/>
    <property type="match status" value="1"/>
</dbReference>
<gene>
    <name evidence="11" type="ORF">FPE01S_01_07560</name>
</gene>
<dbReference type="EMBL" id="BBWV01000001">
    <property type="protein sequence ID" value="GAO41742.1"/>
    <property type="molecule type" value="Genomic_DNA"/>
</dbReference>
<keyword evidence="3 8" id="KW-0812">Transmembrane</keyword>
<dbReference type="RefSeq" id="WP_046367548.1">
    <property type="nucleotide sequence ID" value="NZ_BBWV01000001.1"/>
</dbReference>
<dbReference type="InterPro" id="IPR036640">
    <property type="entry name" value="ABC1_TM_sf"/>
</dbReference>
<evidence type="ECO:0000256" key="5">
    <source>
        <dbReference type="ARBA" id="ARBA00022840"/>
    </source>
</evidence>
<keyword evidence="12" id="KW-1185">Reference proteome</keyword>
<dbReference type="PROSITE" id="PS00211">
    <property type="entry name" value="ABC_TRANSPORTER_1"/>
    <property type="match status" value="1"/>
</dbReference>
<dbReference type="GO" id="GO:0005886">
    <property type="term" value="C:plasma membrane"/>
    <property type="evidence" value="ECO:0007669"/>
    <property type="project" value="UniProtKB-SubCell"/>
</dbReference>
<evidence type="ECO:0000256" key="4">
    <source>
        <dbReference type="ARBA" id="ARBA00022741"/>
    </source>
</evidence>
<evidence type="ECO:0000256" key="1">
    <source>
        <dbReference type="ARBA" id="ARBA00004651"/>
    </source>
</evidence>
<dbReference type="SUPFAM" id="SSF90123">
    <property type="entry name" value="ABC transporter transmembrane region"/>
    <property type="match status" value="1"/>
</dbReference>
<dbReference type="InterPro" id="IPR003593">
    <property type="entry name" value="AAA+_ATPase"/>
</dbReference>
<proteinExistence type="predicted"/>
<evidence type="ECO:0000256" key="6">
    <source>
        <dbReference type="ARBA" id="ARBA00022989"/>
    </source>
</evidence>
<keyword evidence="7 8" id="KW-0472">Membrane</keyword>
<protein>
    <submittedName>
        <fullName evidence="11">Putative ABC transporter permease/ATP-binding protein</fullName>
    </submittedName>
</protein>
<dbReference type="GO" id="GO:0016887">
    <property type="term" value="F:ATP hydrolysis activity"/>
    <property type="evidence" value="ECO:0007669"/>
    <property type="project" value="InterPro"/>
</dbReference>
<dbReference type="InterPro" id="IPR027417">
    <property type="entry name" value="P-loop_NTPase"/>
</dbReference>
<dbReference type="Gene3D" id="1.20.1560.10">
    <property type="entry name" value="ABC transporter type 1, transmembrane domain"/>
    <property type="match status" value="1"/>
</dbReference>
<name>A0A0E9MVF5_9BACT</name>
<dbReference type="InterPro" id="IPR011527">
    <property type="entry name" value="ABC1_TM_dom"/>
</dbReference>
<sequence>MKNFSRILKYLSNKKGQIALYFACNLLSIVFSLVSLAMLAPFLQLLFGNEKPATTPPPALTFSAKSLLENMKYQFGQMILEHDKLYALSVICIVIVLAIFLKNFFLYFSYRIQSPLRNYVLTRLRSELYAKILILPIGFFTEQRKGDIISRMSNDANEIEWSVISALESLLKEPLTIIVILVSLVMLSPALSLFLLVLLPVAGFIIGRVGRSLKKQSNVAQEQQGLMLSVLDETLGGLRVIKAFNAEGLIGKRFEGINKHLNNIRNAMNFRRDLASPMSEFLGVIVVAILLWFGGRMVLKYGMLSSDTFITYIVFFTQIINPAKSFSNAFYNVQRGSAAILRIEEILAAPVLVEDKPGARELVSFNHRIEFRNVYFSYDEKTVLEDINLVIEKGKTVALVGSSGSGKSTLADLIPRFHDVTKGEILIDGVNIKDYTLHSLRKQMSIVTQEPILFNDSIYNNIAVANPEASLQDIELAAKVANAHNFITKKEEGYQTNIGDRGSKLSGGERQRLTIARAVLKNPPILILDEATSSLDTESERLVQEAIDNMMQARTSLVIAHRLSTIRHADEIIVMQQGRIVERGNHDALIENPGFYKRLVDMQEVK</sequence>
<feature type="transmembrane region" description="Helical" evidence="8">
    <location>
        <begin position="20"/>
        <end position="47"/>
    </location>
</feature>
<dbReference type="AlphaFoldDB" id="A0A0E9MVF5"/>
<dbReference type="InterPro" id="IPR039421">
    <property type="entry name" value="Type_1_exporter"/>
</dbReference>
<dbReference type="PROSITE" id="PS50893">
    <property type="entry name" value="ABC_TRANSPORTER_2"/>
    <property type="match status" value="1"/>
</dbReference>
<dbReference type="STRING" id="1220578.FPE01S_01_07560"/>
<evidence type="ECO:0000256" key="7">
    <source>
        <dbReference type="ARBA" id="ARBA00023136"/>
    </source>
</evidence>
<dbReference type="OrthoDB" id="9780296at2"/>
<evidence type="ECO:0000259" key="9">
    <source>
        <dbReference type="PROSITE" id="PS50893"/>
    </source>
</evidence>
<comment type="caution">
    <text evidence="11">The sequence shown here is derived from an EMBL/GenBank/DDBJ whole genome shotgun (WGS) entry which is preliminary data.</text>
</comment>
<evidence type="ECO:0000313" key="11">
    <source>
        <dbReference type="EMBL" id="GAO41742.1"/>
    </source>
</evidence>
<dbReference type="Proteomes" id="UP000033121">
    <property type="component" value="Unassembled WGS sequence"/>
</dbReference>
<keyword evidence="5 11" id="KW-0067">ATP-binding</keyword>
<evidence type="ECO:0000256" key="8">
    <source>
        <dbReference type="SAM" id="Phobius"/>
    </source>
</evidence>
<keyword evidence="4" id="KW-0547">Nucleotide-binding</keyword>
<dbReference type="SMART" id="SM00382">
    <property type="entry name" value="AAA"/>
    <property type="match status" value="1"/>
</dbReference>
<dbReference type="InterPro" id="IPR017871">
    <property type="entry name" value="ABC_transporter-like_CS"/>
</dbReference>
<evidence type="ECO:0000259" key="10">
    <source>
        <dbReference type="PROSITE" id="PS50929"/>
    </source>
</evidence>
<organism evidence="11 12">
    <name type="scientific">Flavihumibacter petaseus NBRC 106054</name>
    <dbReference type="NCBI Taxonomy" id="1220578"/>
    <lineage>
        <taxon>Bacteria</taxon>
        <taxon>Pseudomonadati</taxon>
        <taxon>Bacteroidota</taxon>
        <taxon>Chitinophagia</taxon>
        <taxon>Chitinophagales</taxon>
        <taxon>Chitinophagaceae</taxon>
        <taxon>Flavihumibacter</taxon>
    </lineage>
</organism>
<dbReference type="PROSITE" id="PS50929">
    <property type="entry name" value="ABC_TM1F"/>
    <property type="match status" value="1"/>
</dbReference>